<proteinExistence type="inferred from homology"/>
<evidence type="ECO:0000256" key="2">
    <source>
        <dbReference type="SAM" id="MobiDB-lite"/>
    </source>
</evidence>
<accession>M5PZP8</accession>
<comment type="caution">
    <text evidence="3">The sequence shown here is derived from an EMBL/GenBank/DDBJ whole genome shotgun (WGS) entry which is preliminary data.</text>
</comment>
<dbReference type="PATRIC" id="fig|1262666.3.peg.3281"/>
<comment type="similarity">
    <text evidence="1">Belongs to the bactofilin family.</text>
</comment>
<feature type="compositionally biased region" description="Low complexity" evidence="2">
    <location>
        <begin position="121"/>
        <end position="134"/>
    </location>
</feature>
<evidence type="ECO:0000313" key="3">
    <source>
        <dbReference type="EMBL" id="EMG36036.1"/>
    </source>
</evidence>
<evidence type="ECO:0000256" key="1">
    <source>
        <dbReference type="ARBA" id="ARBA00044755"/>
    </source>
</evidence>
<sequence length="140" mass="14774">MAKDEINAFLGAGTSYEGKLHFEGSVRIDGDFEGEVSSEGTLIIGQDAKVKGVIHVGQLVLSGNLRGTIEAREKVVLHRTAHLVGRVSTPSLVMEEGSVLEGQVSMGTMPAEALPETFAETAAETAESIASTDEQSPVQY</sequence>
<dbReference type="EMBL" id="AOSV01000036">
    <property type="protein sequence ID" value="EMG36036.1"/>
    <property type="molecule type" value="Genomic_DNA"/>
</dbReference>
<dbReference type="PANTHER" id="PTHR35024:SF4">
    <property type="entry name" value="POLYMER-FORMING CYTOSKELETAL PROTEIN"/>
    <property type="match status" value="1"/>
</dbReference>
<dbReference type="Proteomes" id="UP000011922">
    <property type="component" value="Unassembled WGS sequence"/>
</dbReference>
<gene>
    <name evidence="3" type="ORF">PCS_03236</name>
</gene>
<feature type="region of interest" description="Disordered" evidence="2">
    <location>
        <begin position="121"/>
        <end position="140"/>
    </location>
</feature>
<dbReference type="AlphaFoldDB" id="M5PZP8"/>
<dbReference type="InterPro" id="IPR007607">
    <property type="entry name" value="BacA/B"/>
</dbReference>
<name>M5PZP8_DESAF</name>
<reference evidence="3 4" key="1">
    <citation type="journal article" date="2013" name="Genome Announc.">
        <title>Draft Genome Sequence for Desulfovibrio africanus Strain PCS.</title>
        <authorList>
            <person name="Brown S.D."/>
            <person name="Utturkar S.M."/>
            <person name="Arkin A.P."/>
            <person name="Deutschbauer A.M."/>
            <person name="Elias D.A."/>
            <person name="Hazen T.C."/>
            <person name="Chakraborty R."/>
        </authorList>
    </citation>
    <scope>NUCLEOTIDE SEQUENCE [LARGE SCALE GENOMIC DNA]</scope>
    <source>
        <strain evidence="3 4">PCS</strain>
    </source>
</reference>
<protein>
    <submittedName>
        <fullName evidence="3">Integral membrane protein CcmA involved in cell shape determination</fullName>
    </submittedName>
</protein>
<organism evidence="3 4">
    <name type="scientific">Desulfocurvibacter africanus PCS</name>
    <dbReference type="NCBI Taxonomy" id="1262666"/>
    <lineage>
        <taxon>Bacteria</taxon>
        <taxon>Pseudomonadati</taxon>
        <taxon>Thermodesulfobacteriota</taxon>
        <taxon>Desulfovibrionia</taxon>
        <taxon>Desulfovibrionales</taxon>
        <taxon>Desulfovibrionaceae</taxon>
        <taxon>Desulfocurvibacter</taxon>
    </lineage>
</organism>
<dbReference type="RefSeq" id="WP_005989064.1">
    <property type="nucleotide sequence ID" value="NZ_AOSV01000036.1"/>
</dbReference>
<dbReference type="OrthoDB" id="9789407at2"/>
<dbReference type="Pfam" id="PF04519">
    <property type="entry name" value="Bactofilin"/>
    <property type="match status" value="1"/>
</dbReference>
<dbReference type="PANTHER" id="PTHR35024">
    <property type="entry name" value="HYPOTHETICAL CYTOSOLIC PROTEIN"/>
    <property type="match status" value="1"/>
</dbReference>
<evidence type="ECO:0000313" key="4">
    <source>
        <dbReference type="Proteomes" id="UP000011922"/>
    </source>
</evidence>